<accession>A0A975MNW9</accession>
<evidence type="ECO:0000313" key="3">
    <source>
        <dbReference type="Proteomes" id="UP000676649"/>
    </source>
</evidence>
<protein>
    <submittedName>
        <fullName evidence="2">Uncharacterized protein</fullName>
    </submittedName>
</protein>
<keyword evidence="1" id="KW-0812">Transmembrane</keyword>
<reference evidence="2" key="1">
    <citation type="submission" date="2021-04" db="EMBL/GenBank/DDBJ databases">
        <title>Draft genome sequence data of methanotrophic Methylovulum sp. strain S1L and Methylomonas sp. strain S2AM isolated from boreal lake water columns.</title>
        <authorList>
            <person name="Rissanen A.J."/>
            <person name="Mangayil R."/>
            <person name="Svenning M.M."/>
            <person name="Khanongnuch R."/>
        </authorList>
    </citation>
    <scope>NUCLEOTIDE SEQUENCE</scope>
    <source>
        <strain evidence="2">S2AM</strain>
    </source>
</reference>
<dbReference type="AlphaFoldDB" id="A0A975MNW9"/>
<organism evidence="2 3">
    <name type="scientific">Methylomonas paludis</name>
    <dbReference type="NCBI Taxonomy" id="1173101"/>
    <lineage>
        <taxon>Bacteria</taxon>
        <taxon>Pseudomonadati</taxon>
        <taxon>Pseudomonadota</taxon>
        <taxon>Gammaproteobacteria</taxon>
        <taxon>Methylococcales</taxon>
        <taxon>Methylococcaceae</taxon>
        <taxon>Methylomonas</taxon>
    </lineage>
</organism>
<gene>
    <name evidence="2" type="ORF">KEF85_16160</name>
</gene>
<dbReference type="EMBL" id="CP073754">
    <property type="protein sequence ID" value="QWF70826.1"/>
    <property type="molecule type" value="Genomic_DNA"/>
</dbReference>
<evidence type="ECO:0000256" key="1">
    <source>
        <dbReference type="SAM" id="Phobius"/>
    </source>
</evidence>
<name>A0A975MNW9_9GAMM</name>
<proteinExistence type="predicted"/>
<evidence type="ECO:0000313" key="2">
    <source>
        <dbReference type="EMBL" id="QWF70826.1"/>
    </source>
</evidence>
<keyword evidence="1" id="KW-1133">Transmembrane helix</keyword>
<sequence length="67" mass="7717">MEAFFASFGIVGVLFFFLLVLLWTLLPFAVFGIKDRLDQQIALLEKIEQSLAQQNQLRHSPRHLDGE</sequence>
<feature type="transmembrane region" description="Helical" evidence="1">
    <location>
        <begin position="6"/>
        <end position="31"/>
    </location>
</feature>
<keyword evidence="1" id="KW-0472">Membrane</keyword>
<dbReference type="KEGG" id="mpad:KEF85_16160"/>
<dbReference type="RefSeq" id="WP_215582274.1">
    <property type="nucleotide sequence ID" value="NZ_CP073754.1"/>
</dbReference>
<dbReference type="Proteomes" id="UP000676649">
    <property type="component" value="Chromosome"/>
</dbReference>
<keyword evidence="3" id="KW-1185">Reference proteome</keyword>